<dbReference type="EMBL" id="JABBFZ010000004">
    <property type="protein sequence ID" value="NML31250.1"/>
    <property type="molecule type" value="Genomic_DNA"/>
</dbReference>
<organism evidence="1 2">
    <name type="scientific">Paraburkholderia antibiotica</name>
    <dbReference type="NCBI Taxonomy" id="2728839"/>
    <lineage>
        <taxon>Bacteria</taxon>
        <taxon>Pseudomonadati</taxon>
        <taxon>Pseudomonadota</taxon>
        <taxon>Betaproteobacteria</taxon>
        <taxon>Burkholderiales</taxon>
        <taxon>Burkholderiaceae</taxon>
        <taxon>Paraburkholderia</taxon>
    </lineage>
</organism>
<dbReference type="RefSeq" id="WP_169497278.1">
    <property type="nucleotide sequence ID" value="NZ_JABBFZ010000004.1"/>
</dbReference>
<dbReference type="Proteomes" id="UP000583127">
    <property type="component" value="Unassembled WGS sequence"/>
</dbReference>
<sequence>MAMSMILDRTLSMRGPSVRQSSVIRRLVEIRVRIALLALPLLSPGQYRFSFRDRPLFIPDHGPTTQTPDWPNLENFIEMSEYPCTDINKAALKFPPQDRKISQIVSVKISVFFPTFMR</sequence>
<accession>A0A7X9X4G4</accession>
<dbReference type="AlphaFoldDB" id="A0A7X9X4G4"/>
<keyword evidence="2" id="KW-1185">Reference proteome</keyword>
<evidence type="ECO:0000313" key="1">
    <source>
        <dbReference type="EMBL" id="NML31250.1"/>
    </source>
</evidence>
<proteinExistence type="predicted"/>
<name>A0A7X9X4G4_9BURK</name>
<reference evidence="1 2" key="1">
    <citation type="submission" date="2020-04" db="EMBL/GenBank/DDBJ databases">
        <title>Paraburkholderia sp. G-4-1-8 isolated from soil.</title>
        <authorList>
            <person name="Dahal R.H."/>
        </authorList>
    </citation>
    <scope>NUCLEOTIDE SEQUENCE [LARGE SCALE GENOMIC DNA]</scope>
    <source>
        <strain evidence="1 2">G-4-1-8</strain>
    </source>
</reference>
<protein>
    <submittedName>
        <fullName evidence="1">Uncharacterized protein</fullName>
    </submittedName>
</protein>
<gene>
    <name evidence="1" type="ORF">HHL14_10425</name>
</gene>
<evidence type="ECO:0000313" key="2">
    <source>
        <dbReference type="Proteomes" id="UP000583127"/>
    </source>
</evidence>
<comment type="caution">
    <text evidence="1">The sequence shown here is derived from an EMBL/GenBank/DDBJ whole genome shotgun (WGS) entry which is preliminary data.</text>
</comment>